<dbReference type="PROSITE" id="PS51217">
    <property type="entry name" value="UVRD_HELICASE_CTER"/>
    <property type="match status" value="1"/>
</dbReference>
<evidence type="ECO:0000256" key="2">
    <source>
        <dbReference type="ARBA" id="ARBA00022741"/>
    </source>
</evidence>
<dbReference type="Proteomes" id="UP000292958">
    <property type="component" value="Unassembled WGS sequence"/>
</dbReference>
<dbReference type="PANTHER" id="PTHR11070:SF2">
    <property type="entry name" value="ATP-DEPENDENT DNA HELICASE SRS2"/>
    <property type="match status" value="1"/>
</dbReference>
<evidence type="ECO:0000313" key="19">
    <source>
        <dbReference type="EMBL" id="RZU39492.1"/>
    </source>
</evidence>
<dbReference type="GO" id="GO:0004527">
    <property type="term" value="F:exonuclease activity"/>
    <property type="evidence" value="ECO:0007669"/>
    <property type="project" value="UniProtKB-KW"/>
</dbReference>
<keyword evidence="20" id="KW-1185">Reference proteome</keyword>
<feature type="domain" description="UvrD-like helicase C-terminal" evidence="18">
    <location>
        <begin position="546"/>
        <end position="825"/>
    </location>
</feature>
<dbReference type="InterPro" id="IPR014016">
    <property type="entry name" value="UvrD-like_ATP-bd"/>
</dbReference>
<keyword evidence="10" id="KW-0413">Isomerase</keyword>
<evidence type="ECO:0000256" key="4">
    <source>
        <dbReference type="ARBA" id="ARBA00022801"/>
    </source>
</evidence>
<proteinExistence type="predicted"/>
<dbReference type="Pfam" id="PF12705">
    <property type="entry name" value="PDDEXK_1"/>
    <property type="match status" value="1"/>
</dbReference>
<sequence>MKKQASTLGMGELFSFPSEPEKATSSSTQPPDLGERERALDVTRSWIVEAPAGSGKTGLLIQRYLKLLALPGVEQPEQVLAITFTVKATGEIRDRVLEQLEQAAGPDRTHHAFERETRAFALAVLERDRSLGWGLLEHPRRLNVRTIDSICSEIARGLPILSGNGALSPVEDASSLYRLAAEHTLMQLGGDDTALSDALRLVLLHRDGNLSQVRELLAEMLALRDQWARLVPLGHEMLEEEYLDHTVLPQIERTLADAICRELSKLTRLIPSPLLHDLATVAAEMGGNEGHNGQPSPISICAGLYRAPGETEDDLAHWKALAHLLVKPSGGWRAGFNRNHINFDIDKSQSKRLREIVQQFQDRDDLLKAMEGVAALPPAKYPQDQWRVAKALFRVLYRALAELQVVFAERGECDFTEPGLLARTALRNEGVALETTMGTRLQHILVDEMQDTSTSQYELIQLLTQGWDGRSQTVFLVGDPKQSIYLFRQARVERFIRTMQQGHLGDLELGCCRLTTNFRSQGDLVRSFNDDFKLLFLPEIDQENSQEAPYVAAEPVRGPSRESSSVVWHTQIVPSAPSAGERRRLHRRSARREALEVRRIVDQWRSRPPHSDRSGPVRIAVLVRNRAHLSEIIAELKRERSTPPIPFRAVKIESLDERPEILDLFALTRALLHPADRIAWLAVLRAPWCGLELSELHLLTGQDDPTLTDKTMEELILQRGQELSEESCQRLARIWPVLQAALSQHSRLSLAEWVERTWRSLGGDAPLTQEQRTNARTYFELLDQVERHGTLDLAQIRLRLQSLYAEPSAATAGAVDLMTIHGAKGLEWDVVLVPGLERKSRNHRSRLLSWNEMTSSDEHAAQILLAPIAGKGRDSEALNSWLNRIQRSREDAESRRLFYVACTRAREELHLFASPEQNKDGSIRQTAGSLLQAAWAAAEPHFVDTQLSSRPLIAPVLAMPPAVESLVLPSLAAEAEEPKAAILHRLPLQFHPSPLLQPTSTFVFAPKPAIAQRFRRPEGSFEVRAFGTAVHLFLETLSAELSAGSSTQDLLEKVAGWLPRIAAVLRSSGLSPQAVDPLAARVQKALRSTLQDPEGLWVLMARNEASSEHAITSWEQERSSVRIDRIFRAGAEPFAPGDDYLWIVDYKTTHYTGTAREEFLARERERYAGQLTAYARTMLNAIPEASIRLGLYYPMLPGLTWWTAEAE</sequence>
<organism evidence="19 20">
    <name type="scientific">Edaphobacter modestus</name>
    <dbReference type="NCBI Taxonomy" id="388466"/>
    <lineage>
        <taxon>Bacteria</taxon>
        <taxon>Pseudomonadati</taxon>
        <taxon>Acidobacteriota</taxon>
        <taxon>Terriglobia</taxon>
        <taxon>Terriglobales</taxon>
        <taxon>Acidobacteriaceae</taxon>
        <taxon>Edaphobacter</taxon>
    </lineage>
</organism>
<dbReference type="RefSeq" id="WP_165419921.1">
    <property type="nucleotide sequence ID" value="NZ_SHKW01000001.1"/>
</dbReference>
<gene>
    <name evidence="19" type="ORF">BDD14_0877</name>
</gene>
<keyword evidence="7 15" id="KW-0067">ATP-binding</keyword>
<protein>
    <recommendedName>
        <fullName evidence="12">DNA 3'-5' helicase</fullName>
        <ecNumber evidence="12">5.6.2.4</ecNumber>
    </recommendedName>
    <alternativeName>
        <fullName evidence="13">DNA 3'-5' helicase II</fullName>
    </alternativeName>
</protein>
<dbReference type="Pfam" id="PF13361">
    <property type="entry name" value="UvrD_C"/>
    <property type="match status" value="1"/>
</dbReference>
<dbReference type="InterPro" id="IPR011335">
    <property type="entry name" value="Restrct_endonuc-II-like"/>
</dbReference>
<dbReference type="PANTHER" id="PTHR11070">
    <property type="entry name" value="UVRD / RECB / PCRA DNA HELICASE FAMILY MEMBER"/>
    <property type="match status" value="1"/>
</dbReference>
<keyword evidence="2 15" id="KW-0547">Nucleotide-binding</keyword>
<name>A0A4Q7YP06_9BACT</name>
<keyword evidence="4 15" id="KW-0378">Hydrolase</keyword>
<dbReference type="GO" id="GO:0000725">
    <property type="term" value="P:recombinational repair"/>
    <property type="evidence" value="ECO:0007669"/>
    <property type="project" value="TreeGrafter"/>
</dbReference>
<dbReference type="GO" id="GO:0005524">
    <property type="term" value="F:ATP binding"/>
    <property type="evidence" value="ECO:0007669"/>
    <property type="project" value="UniProtKB-UniRule"/>
</dbReference>
<accession>A0A4Q7YP06</accession>
<dbReference type="Pfam" id="PF00580">
    <property type="entry name" value="UvrD-helicase"/>
    <property type="match status" value="1"/>
</dbReference>
<evidence type="ECO:0000259" key="17">
    <source>
        <dbReference type="PROSITE" id="PS51198"/>
    </source>
</evidence>
<dbReference type="InterPro" id="IPR014017">
    <property type="entry name" value="DNA_helicase_UvrD-like_C"/>
</dbReference>
<evidence type="ECO:0000256" key="16">
    <source>
        <dbReference type="SAM" id="MobiDB-lite"/>
    </source>
</evidence>
<evidence type="ECO:0000313" key="20">
    <source>
        <dbReference type="Proteomes" id="UP000292958"/>
    </source>
</evidence>
<keyword evidence="3" id="KW-0227">DNA damage</keyword>
<evidence type="ECO:0000256" key="9">
    <source>
        <dbReference type="ARBA" id="ARBA00023204"/>
    </source>
</evidence>
<keyword evidence="8" id="KW-0238">DNA-binding</keyword>
<dbReference type="Gene3D" id="1.10.486.10">
    <property type="entry name" value="PCRA, domain 4"/>
    <property type="match status" value="1"/>
</dbReference>
<feature type="binding site" evidence="15">
    <location>
        <begin position="50"/>
        <end position="57"/>
    </location>
    <ligand>
        <name>ATP</name>
        <dbReference type="ChEBI" id="CHEBI:30616"/>
    </ligand>
</feature>
<evidence type="ECO:0000259" key="18">
    <source>
        <dbReference type="PROSITE" id="PS51217"/>
    </source>
</evidence>
<evidence type="ECO:0000256" key="13">
    <source>
        <dbReference type="ARBA" id="ARBA00034923"/>
    </source>
</evidence>
<evidence type="ECO:0000256" key="1">
    <source>
        <dbReference type="ARBA" id="ARBA00022722"/>
    </source>
</evidence>
<dbReference type="InterPro" id="IPR000212">
    <property type="entry name" value="DNA_helicase_UvrD/REP"/>
</dbReference>
<evidence type="ECO:0000256" key="8">
    <source>
        <dbReference type="ARBA" id="ARBA00023125"/>
    </source>
</evidence>
<reference evidence="19 20" key="1">
    <citation type="submission" date="2019-02" db="EMBL/GenBank/DDBJ databases">
        <title>Genomic Encyclopedia of Archaeal and Bacterial Type Strains, Phase II (KMG-II): from individual species to whole genera.</title>
        <authorList>
            <person name="Goeker M."/>
        </authorList>
    </citation>
    <scope>NUCLEOTIDE SEQUENCE [LARGE SCALE GENOMIC DNA]</scope>
    <source>
        <strain evidence="19 20">DSM 18101</strain>
    </source>
</reference>
<evidence type="ECO:0000256" key="14">
    <source>
        <dbReference type="ARBA" id="ARBA00048988"/>
    </source>
</evidence>
<evidence type="ECO:0000256" key="11">
    <source>
        <dbReference type="ARBA" id="ARBA00034617"/>
    </source>
</evidence>
<feature type="region of interest" description="Disordered" evidence="16">
    <location>
        <begin position="1"/>
        <end position="36"/>
    </location>
</feature>
<evidence type="ECO:0000256" key="10">
    <source>
        <dbReference type="ARBA" id="ARBA00023235"/>
    </source>
</evidence>
<dbReference type="SUPFAM" id="SSF52980">
    <property type="entry name" value="Restriction endonuclease-like"/>
    <property type="match status" value="1"/>
</dbReference>
<keyword evidence="5 15" id="KW-0347">Helicase</keyword>
<comment type="caution">
    <text evidence="19">The sequence shown here is derived from an EMBL/GenBank/DDBJ whole genome shotgun (WGS) entry which is preliminary data.</text>
</comment>
<dbReference type="GO" id="GO:0043138">
    <property type="term" value="F:3'-5' DNA helicase activity"/>
    <property type="evidence" value="ECO:0007669"/>
    <property type="project" value="UniProtKB-EC"/>
</dbReference>
<evidence type="ECO:0000256" key="5">
    <source>
        <dbReference type="ARBA" id="ARBA00022806"/>
    </source>
</evidence>
<dbReference type="GO" id="GO:0003677">
    <property type="term" value="F:DNA binding"/>
    <property type="evidence" value="ECO:0007669"/>
    <property type="project" value="UniProtKB-KW"/>
</dbReference>
<dbReference type="EC" id="5.6.2.4" evidence="12"/>
<dbReference type="InterPro" id="IPR011604">
    <property type="entry name" value="PDDEXK-like_dom_sf"/>
</dbReference>
<evidence type="ECO:0000256" key="12">
    <source>
        <dbReference type="ARBA" id="ARBA00034808"/>
    </source>
</evidence>
<keyword evidence="1" id="KW-0540">Nuclease</keyword>
<dbReference type="InterPro" id="IPR038726">
    <property type="entry name" value="PDDEXK_AddAB-type"/>
</dbReference>
<dbReference type="Gene3D" id="3.40.50.300">
    <property type="entry name" value="P-loop containing nucleotide triphosphate hydrolases"/>
    <property type="match status" value="3"/>
</dbReference>
<keyword evidence="6 19" id="KW-0269">Exonuclease</keyword>
<evidence type="ECO:0000256" key="15">
    <source>
        <dbReference type="PROSITE-ProRule" id="PRU00560"/>
    </source>
</evidence>
<evidence type="ECO:0000256" key="7">
    <source>
        <dbReference type="ARBA" id="ARBA00022840"/>
    </source>
</evidence>
<feature type="domain" description="UvrD-like helicase ATP-binding" evidence="17">
    <location>
        <begin position="29"/>
        <end position="521"/>
    </location>
</feature>
<comment type="catalytic activity">
    <reaction evidence="11">
        <text>Couples ATP hydrolysis with the unwinding of duplex DNA by translocating in the 3'-5' direction.</text>
        <dbReference type="EC" id="5.6.2.4"/>
    </reaction>
</comment>
<dbReference type="AlphaFoldDB" id="A0A4Q7YP06"/>
<evidence type="ECO:0000256" key="3">
    <source>
        <dbReference type="ARBA" id="ARBA00022763"/>
    </source>
</evidence>
<dbReference type="PROSITE" id="PS51198">
    <property type="entry name" value="UVRD_HELICASE_ATP_BIND"/>
    <property type="match status" value="1"/>
</dbReference>
<dbReference type="Gene3D" id="3.90.320.10">
    <property type="match status" value="1"/>
</dbReference>
<dbReference type="InterPro" id="IPR027417">
    <property type="entry name" value="P-loop_NTPase"/>
</dbReference>
<dbReference type="EMBL" id="SHKW01000001">
    <property type="protein sequence ID" value="RZU39492.1"/>
    <property type="molecule type" value="Genomic_DNA"/>
</dbReference>
<dbReference type="SUPFAM" id="SSF52540">
    <property type="entry name" value="P-loop containing nucleoside triphosphate hydrolases"/>
    <property type="match status" value="1"/>
</dbReference>
<dbReference type="GO" id="GO:0005829">
    <property type="term" value="C:cytosol"/>
    <property type="evidence" value="ECO:0007669"/>
    <property type="project" value="TreeGrafter"/>
</dbReference>
<comment type="catalytic activity">
    <reaction evidence="14">
        <text>ATP + H2O = ADP + phosphate + H(+)</text>
        <dbReference type="Rhea" id="RHEA:13065"/>
        <dbReference type="ChEBI" id="CHEBI:15377"/>
        <dbReference type="ChEBI" id="CHEBI:15378"/>
        <dbReference type="ChEBI" id="CHEBI:30616"/>
        <dbReference type="ChEBI" id="CHEBI:43474"/>
        <dbReference type="ChEBI" id="CHEBI:456216"/>
        <dbReference type="EC" id="5.6.2.4"/>
    </reaction>
</comment>
<keyword evidence="9" id="KW-0234">DNA repair</keyword>
<evidence type="ECO:0000256" key="6">
    <source>
        <dbReference type="ARBA" id="ARBA00022839"/>
    </source>
</evidence>
<dbReference type="GO" id="GO:0033202">
    <property type="term" value="C:DNA helicase complex"/>
    <property type="evidence" value="ECO:0007669"/>
    <property type="project" value="TreeGrafter"/>
</dbReference>